<feature type="domain" description="Metallo-beta-lactamase" evidence="5">
    <location>
        <begin position="77"/>
        <end position="297"/>
    </location>
</feature>
<dbReference type="InterPro" id="IPR001279">
    <property type="entry name" value="Metallo-B-lactamas"/>
</dbReference>
<dbReference type="EMBL" id="LXJU01000002">
    <property type="protein sequence ID" value="OGE56858.1"/>
    <property type="molecule type" value="Genomic_DNA"/>
</dbReference>
<evidence type="ECO:0000313" key="6">
    <source>
        <dbReference type="EMBL" id="OGE56858.1"/>
    </source>
</evidence>
<dbReference type="GeneID" id="34572509"/>
<evidence type="ECO:0000256" key="1">
    <source>
        <dbReference type="ARBA" id="ARBA00022723"/>
    </source>
</evidence>
<protein>
    <recommendedName>
        <fullName evidence="5">Metallo-beta-lactamase domain-containing protein</fullName>
    </recommendedName>
</protein>
<dbReference type="SUPFAM" id="SSF56281">
    <property type="entry name" value="Metallo-hydrolase/oxidoreductase"/>
    <property type="match status" value="1"/>
</dbReference>
<evidence type="ECO:0000256" key="3">
    <source>
        <dbReference type="ARBA" id="ARBA00022833"/>
    </source>
</evidence>
<dbReference type="InterPro" id="IPR052195">
    <property type="entry name" value="Bact_Alkyl/Aryl-Sulfatase"/>
</dbReference>
<gene>
    <name evidence="6" type="ORF">PENARI_c002G09090</name>
</gene>
<dbReference type="SUPFAM" id="SSF55718">
    <property type="entry name" value="SCP-like"/>
    <property type="match status" value="1"/>
</dbReference>
<dbReference type="Gene3D" id="3.60.15.30">
    <property type="entry name" value="Metallo-beta-lactamase domain"/>
    <property type="match status" value="1"/>
</dbReference>
<organism evidence="6 7">
    <name type="scientific">Penicillium arizonense</name>
    <dbReference type="NCBI Taxonomy" id="1835702"/>
    <lineage>
        <taxon>Eukaryota</taxon>
        <taxon>Fungi</taxon>
        <taxon>Dikarya</taxon>
        <taxon>Ascomycota</taxon>
        <taxon>Pezizomycotina</taxon>
        <taxon>Eurotiomycetes</taxon>
        <taxon>Eurotiomycetidae</taxon>
        <taxon>Eurotiales</taxon>
        <taxon>Aspergillaceae</taxon>
        <taxon>Penicillium</taxon>
    </lineage>
</organism>
<comment type="similarity">
    <text evidence="4">Belongs to the metallo-beta-lactamase superfamily. Type III sulfatase family.</text>
</comment>
<dbReference type="SMART" id="SM00849">
    <property type="entry name" value="Lactamase_B"/>
    <property type="match status" value="1"/>
</dbReference>
<evidence type="ECO:0000313" key="7">
    <source>
        <dbReference type="Proteomes" id="UP000177622"/>
    </source>
</evidence>
<accession>A0A1F5LUI7</accession>
<dbReference type="Proteomes" id="UP000177622">
    <property type="component" value="Unassembled WGS sequence"/>
</dbReference>
<dbReference type="GO" id="GO:0018909">
    <property type="term" value="P:dodecyl sulfate metabolic process"/>
    <property type="evidence" value="ECO:0007669"/>
    <property type="project" value="InterPro"/>
</dbReference>
<dbReference type="AlphaFoldDB" id="A0A1F5LUI7"/>
<dbReference type="FunFam" id="3.60.15.30:FF:000001">
    <property type="entry name" value="Alkyl/aryl-sulfatase BDS1"/>
    <property type="match status" value="1"/>
</dbReference>
<dbReference type="Pfam" id="PF14864">
    <property type="entry name" value="Alkyl_sulf_C"/>
    <property type="match status" value="1"/>
</dbReference>
<dbReference type="InterPro" id="IPR036866">
    <property type="entry name" value="RibonucZ/Hydroxyglut_hydro"/>
</dbReference>
<dbReference type="GO" id="GO:0018741">
    <property type="term" value="F:linear primary-alkylsulfatase activity"/>
    <property type="evidence" value="ECO:0007669"/>
    <property type="project" value="InterPro"/>
</dbReference>
<dbReference type="Pfam" id="PF00753">
    <property type="entry name" value="Lactamase_B"/>
    <property type="match status" value="1"/>
</dbReference>
<dbReference type="GO" id="GO:0046872">
    <property type="term" value="F:metal ion binding"/>
    <property type="evidence" value="ECO:0007669"/>
    <property type="project" value="UniProtKB-KW"/>
</dbReference>
<dbReference type="RefSeq" id="XP_022492285.1">
    <property type="nucleotide sequence ID" value="XM_022627775.1"/>
</dbReference>
<name>A0A1F5LUI7_PENAI</name>
<dbReference type="InterPro" id="IPR029229">
    <property type="entry name" value="Alkyl_sulf_C"/>
</dbReference>
<keyword evidence="3" id="KW-0862">Zinc</keyword>
<dbReference type="InterPro" id="IPR038536">
    <property type="entry name" value="Alkyl/aryl-sulf_dimr_sf"/>
</dbReference>
<sequence length="600" mass="66411">MTDFDNASRGFIGTLEPGVIKTQAGRLAWNNNEYDFVQRAKCPDSVHPKLWRQAQLCNKHGLFEVAPGVYQVRGFDLSNMTLVEGQKGVIIIDPLISNECAAAAFSLYKKHRGERPLTGLIYSHSHVDHFGGARGVLPEGMENDIPIIAPEGFMEEATSENIYVGTAMRRRARFMYGSSLPRNPEGQVGCGLGMATSQGTTSLIPPNMLIATTGEERVIDGVRIEFQIVSGTEAPSEFNFYFLDSKALYISECATHCMHNIITLRGALVRDSKAWSQGLDESLVLFGDRATVLFAGHHWPTWGQRDISRLLVEQRDMYAFMHDQTVRLMNEGLTGVEIAEKLSLPPTLDKAWHIQGYYGSLSHNIKAIYQRYMTWFDGNPVNLWRHTPTEEGKRYVACMGGADRTVAFGNEYAAKGDLRFAATLLGHVVAAEPKHPQARKSLSAVFTKLGHGAVNATWRNFYLTGAMDLQQEGTPTLPPGDTVPGLNPLMSVDQWLSGISVQIDGPRAAREDIVIDIKLTDQSQTWRLTLSNGALTYRMTSDDAAFTGGAGLHLTVTKEDLGQLLLARIKPEAKVFKGNPKLFHKLLQFLPWANSLESQL</sequence>
<evidence type="ECO:0000256" key="4">
    <source>
        <dbReference type="ARBA" id="ARBA00033751"/>
    </source>
</evidence>
<dbReference type="CDD" id="cd07710">
    <property type="entry name" value="arylsulfatase_Sdsa1-like_MBL-fold"/>
    <property type="match status" value="1"/>
</dbReference>
<evidence type="ECO:0000256" key="2">
    <source>
        <dbReference type="ARBA" id="ARBA00022801"/>
    </source>
</evidence>
<evidence type="ECO:0000259" key="5">
    <source>
        <dbReference type="SMART" id="SM00849"/>
    </source>
</evidence>
<keyword evidence="2" id="KW-0378">Hydrolase</keyword>
<comment type="caution">
    <text evidence="6">The sequence shown here is derived from an EMBL/GenBank/DDBJ whole genome shotgun (WGS) entry which is preliminary data.</text>
</comment>
<reference evidence="6 7" key="1">
    <citation type="journal article" date="2016" name="Sci. Rep.">
        <title>Penicillium arizonense, a new, genome sequenced fungal species, reveals a high chemical diversity in secreted metabolites.</title>
        <authorList>
            <person name="Grijseels S."/>
            <person name="Nielsen J.C."/>
            <person name="Randelovic M."/>
            <person name="Nielsen J."/>
            <person name="Nielsen K.F."/>
            <person name="Workman M."/>
            <person name="Frisvad J.C."/>
        </authorList>
    </citation>
    <scope>NUCLEOTIDE SEQUENCE [LARGE SCALE GENOMIC DNA]</scope>
    <source>
        <strain evidence="6 7">CBS 141311</strain>
    </source>
</reference>
<dbReference type="InterPro" id="IPR036527">
    <property type="entry name" value="SCP2_sterol-bd_dom_sf"/>
</dbReference>
<dbReference type="Gene3D" id="1.25.40.880">
    <property type="entry name" value="Alkyl sulfatase, dimerisation domain"/>
    <property type="match status" value="1"/>
</dbReference>
<dbReference type="Gene3D" id="3.30.1050.10">
    <property type="entry name" value="SCP2 sterol-binding domain"/>
    <property type="match status" value="1"/>
</dbReference>
<dbReference type="InterPro" id="IPR029228">
    <property type="entry name" value="Alkyl_sulf_dimr"/>
</dbReference>
<keyword evidence="1" id="KW-0479">Metal-binding</keyword>
<dbReference type="PANTHER" id="PTHR43223">
    <property type="entry name" value="ALKYL/ARYL-SULFATASE"/>
    <property type="match status" value="1"/>
</dbReference>
<dbReference type="InterPro" id="IPR044097">
    <property type="entry name" value="Bds1/SdsA1_MBL-fold"/>
</dbReference>
<dbReference type="GO" id="GO:0046983">
    <property type="term" value="F:protein dimerization activity"/>
    <property type="evidence" value="ECO:0007669"/>
    <property type="project" value="InterPro"/>
</dbReference>
<proteinExistence type="inferred from homology"/>
<dbReference type="Pfam" id="PF14863">
    <property type="entry name" value="Alkyl_sulf_dimr"/>
    <property type="match status" value="1"/>
</dbReference>
<dbReference type="PANTHER" id="PTHR43223:SF1">
    <property type="entry name" value="ALKYL_ARYL-SULFATASE BDS1"/>
    <property type="match status" value="1"/>
</dbReference>
<keyword evidence="7" id="KW-1185">Reference proteome</keyword>
<dbReference type="OrthoDB" id="449487at2759"/>